<dbReference type="OrthoDB" id="2389766at2"/>
<organism evidence="2 3">
    <name type="scientific">Alkalibacterium pelagium</name>
    <dbReference type="NCBI Taxonomy" id="426702"/>
    <lineage>
        <taxon>Bacteria</taxon>
        <taxon>Bacillati</taxon>
        <taxon>Bacillota</taxon>
        <taxon>Bacilli</taxon>
        <taxon>Lactobacillales</taxon>
        <taxon>Carnobacteriaceae</taxon>
        <taxon>Alkalibacterium</taxon>
    </lineage>
</organism>
<accession>A0A1H7JFG3</accession>
<keyword evidence="1" id="KW-0812">Transmembrane</keyword>
<keyword evidence="3" id="KW-1185">Reference proteome</keyword>
<feature type="transmembrane region" description="Helical" evidence="1">
    <location>
        <begin position="97"/>
        <end position="115"/>
    </location>
</feature>
<evidence type="ECO:0000256" key="1">
    <source>
        <dbReference type="SAM" id="Phobius"/>
    </source>
</evidence>
<reference evidence="3" key="1">
    <citation type="submission" date="2016-10" db="EMBL/GenBank/DDBJ databases">
        <authorList>
            <person name="Varghese N."/>
            <person name="Submissions S."/>
        </authorList>
    </citation>
    <scope>NUCLEOTIDE SEQUENCE [LARGE SCALE GENOMIC DNA]</scope>
    <source>
        <strain evidence="3">DSM 19183</strain>
    </source>
</reference>
<keyword evidence="1" id="KW-1133">Transmembrane helix</keyword>
<gene>
    <name evidence="2" type="ORF">SAMN04488099_105136</name>
</gene>
<dbReference type="RefSeq" id="WP_091480223.1">
    <property type="nucleotide sequence ID" value="NZ_BJYC01000005.1"/>
</dbReference>
<sequence>MITIKRKRDIVSGAALKYKVWIDGEVATKLSYGEVQTLSLPKGTGTVQVTNLNGKSNSLDVQDGDSIEISHSSLNLWVFLALFIFGLVLQALEVSFFLVTLPIALIFYIIVTRMLKLTILEKVGTKSPH</sequence>
<protein>
    <submittedName>
        <fullName evidence="2">Uncharacterized protein</fullName>
    </submittedName>
</protein>
<dbReference type="Proteomes" id="UP000199081">
    <property type="component" value="Unassembled WGS sequence"/>
</dbReference>
<feature type="transmembrane region" description="Helical" evidence="1">
    <location>
        <begin position="74"/>
        <end position="91"/>
    </location>
</feature>
<keyword evidence="1" id="KW-0472">Membrane</keyword>
<proteinExistence type="predicted"/>
<name>A0A1H7JFG3_9LACT</name>
<evidence type="ECO:0000313" key="3">
    <source>
        <dbReference type="Proteomes" id="UP000199081"/>
    </source>
</evidence>
<dbReference type="AlphaFoldDB" id="A0A1H7JFG3"/>
<evidence type="ECO:0000313" key="2">
    <source>
        <dbReference type="EMBL" id="SEK72135.1"/>
    </source>
</evidence>
<dbReference type="EMBL" id="FNZU01000005">
    <property type="protein sequence ID" value="SEK72135.1"/>
    <property type="molecule type" value="Genomic_DNA"/>
</dbReference>